<feature type="transmembrane region" description="Helical" evidence="6">
    <location>
        <begin position="138"/>
        <end position="155"/>
    </location>
</feature>
<dbReference type="PANTHER" id="PTHR11042">
    <property type="entry name" value="EUKARYOTIC TRANSLATION INITIATION FACTOR 2-ALPHA KINASE EIF2-ALPHA KINASE -RELATED"/>
    <property type="match status" value="1"/>
</dbReference>
<proteinExistence type="inferred from homology"/>
<dbReference type="Proteomes" id="UP000003980">
    <property type="component" value="Unassembled WGS sequence"/>
</dbReference>
<keyword evidence="9" id="KW-1185">Reference proteome</keyword>
<evidence type="ECO:0000256" key="4">
    <source>
        <dbReference type="ARBA" id="ARBA00022840"/>
    </source>
</evidence>
<protein>
    <submittedName>
        <fullName evidence="8">Serine/threonine protein kinase</fullName>
    </submittedName>
</protein>
<gene>
    <name evidence="8" type="ORF">MetMK1DRAFT_00018560</name>
</gene>
<keyword evidence="1" id="KW-0808">Transferase</keyword>
<keyword evidence="6" id="KW-1133">Transmembrane helix</keyword>
<organism evidence="8 9">
    <name type="scientific">Metallosphaera yellowstonensis MK1</name>
    <dbReference type="NCBI Taxonomy" id="671065"/>
    <lineage>
        <taxon>Archaea</taxon>
        <taxon>Thermoproteota</taxon>
        <taxon>Thermoprotei</taxon>
        <taxon>Sulfolobales</taxon>
        <taxon>Sulfolobaceae</taxon>
        <taxon>Metallosphaera</taxon>
    </lineage>
</organism>
<evidence type="ECO:0000313" key="9">
    <source>
        <dbReference type="Proteomes" id="UP000003980"/>
    </source>
</evidence>
<dbReference type="PROSITE" id="PS50011">
    <property type="entry name" value="PROTEIN_KINASE_DOM"/>
    <property type="match status" value="1"/>
</dbReference>
<keyword evidence="6" id="KW-0472">Membrane</keyword>
<keyword evidence="6" id="KW-0812">Transmembrane</keyword>
<feature type="transmembrane region" description="Helical" evidence="6">
    <location>
        <begin position="194"/>
        <end position="214"/>
    </location>
</feature>
<dbReference type="EMBL" id="JH597768">
    <property type="protein sequence ID" value="EHP69110.1"/>
    <property type="molecule type" value="Genomic_DNA"/>
</dbReference>
<accession>H2C5N3</accession>
<dbReference type="AlphaFoldDB" id="H2C5N3"/>
<sequence>MRLTSNKFFVIYAIFSIYMVGFYLISQDPSSLTNQRTLLGTFLPILTGFMIAPLLSHPRGNLLAIPATVISLLVVPLFFLILHTNNIWILALTLALTLSSLTLPLWIRRNPMLSLVTFVFLSLSYLASYITLVREMDFPWEILASVPLLSAVPVIQDVNRRISPLICSVLAFLGSSLLSNQAILYLITHIWPPGLYQITLYVLIATLTLTLFGFKTFSTFPFIVLSALAYLLFSPSITIIPLVTGSSLTISPESIGIRIEVTENRIIIRAQVPKSKRISLRLDGTPLNYRIVGDNLEAIVSDITPGDHLVETCVESLCVKRTFKVQSKQGTLPQIRIDHQIDGKTLRLTVRLTSVLDAKVTVKVNGEDVSLTSKERGKYVGEYELRQPGNYVVEAIANLKDTTLAASKEIEVRGPLDLDVDVQDRWPELFVRVSPSLGGRKVSVDKLWVRVNGEEMSFSNPDVGVYEAIFGPTEAKTYTVEVEGIRDGMRAEKKIMVQVRPPSLRNWDPGVWIGKTIYGYEISSVLGVGGTSYVLLGVREGKKYAIKIPTVSPSSSSSLTRVGLGTFSDLSKESSKLQEISERSGDIVKLYGVYADVNSIRDILGGKPYLYLTNPPAIVMELMKGGTAEDLLKITQVSRSKEWKLIVMEILRRMASALQVVHSEGYVHLDVKPRNIFFSSPPGGSGEEVLNNLRSGSVQVKLGDLGSARRIGEKITEYTGEYCPVDQVESMLLGTGAKPEMDVYALGATIYKLLTRNPLNPPEMVKEMDSSVDAFLDRRDYRSHLDRARKVYSEHYQKIRVVDQDCLMRLILKMVSPDPSARPPMRETLDQLRLIKD</sequence>
<keyword evidence="4" id="KW-0067">ATP-binding</keyword>
<dbReference type="Pfam" id="PF00069">
    <property type="entry name" value="Pkinase"/>
    <property type="match status" value="1"/>
</dbReference>
<comment type="similarity">
    <text evidence="5">Belongs to the protein kinase superfamily. Ser/Thr protein kinase family. GCN2 subfamily.</text>
</comment>
<dbReference type="InterPro" id="IPR000719">
    <property type="entry name" value="Prot_kinase_dom"/>
</dbReference>
<dbReference type="STRING" id="671065.MetMK1DRAFT_00018560"/>
<dbReference type="SUPFAM" id="SSF56112">
    <property type="entry name" value="Protein kinase-like (PK-like)"/>
    <property type="match status" value="1"/>
</dbReference>
<dbReference type="InterPro" id="IPR008271">
    <property type="entry name" value="Ser/Thr_kinase_AS"/>
</dbReference>
<evidence type="ECO:0000256" key="3">
    <source>
        <dbReference type="ARBA" id="ARBA00022777"/>
    </source>
</evidence>
<feature type="transmembrane region" description="Helical" evidence="6">
    <location>
        <begin position="62"/>
        <end position="81"/>
    </location>
</feature>
<dbReference type="InterPro" id="IPR050339">
    <property type="entry name" value="CC_SR_Kinase"/>
</dbReference>
<dbReference type="SMART" id="SM00220">
    <property type="entry name" value="S_TKc"/>
    <property type="match status" value="1"/>
</dbReference>
<evidence type="ECO:0000256" key="2">
    <source>
        <dbReference type="ARBA" id="ARBA00022741"/>
    </source>
</evidence>
<feature type="transmembrane region" description="Helical" evidence="6">
    <location>
        <begin position="113"/>
        <end position="132"/>
    </location>
</feature>
<reference evidence="8 9" key="1">
    <citation type="submission" date="2012-01" db="EMBL/GenBank/DDBJ databases">
        <title>Improved High-Quality Draft sequence of Metallosphaera yellowstonensis MK1.</title>
        <authorList>
            <consortium name="US DOE Joint Genome Institute"/>
            <person name="Lucas S."/>
            <person name="Han J."/>
            <person name="Cheng J.-F."/>
            <person name="Goodwin L."/>
            <person name="Pitluck S."/>
            <person name="Peters L."/>
            <person name="Teshima H."/>
            <person name="Detter J.C."/>
            <person name="Han C."/>
            <person name="Tapia R."/>
            <person name="Land M."/>
            <person name="Hauser L."/>
            <person name="Kyrpides N."/>
            <person name="Kozubal M."/>
            <person name="Macur R.E."/>
            <person name="Jay Z."/>
            <person name="Inskeep W."/>
            <person name="Woyke T."/>
        </authorList>
    </citation>
    <scope>NUCLEOTIDE SEQUENCE [LARGE SCALE GENOMIC DNA]</scope>
    <source>
        <strain evidence="8 9">MK1</strain>
    </source>
</reference>
<feature type="domain" description="Protein kinase" evidence="7">
    <location>
        <begin position="520"/>
        <end position="834"/>
    </location>
</feature>
<feature type="transmembrane region" description="Helical" evidence="6">
    <location>
        <begin position="37"/>
        <end position="55"/>
    </location>
</feature>
<keyword evidence="3 8" id="KW-0418">Kinase</keyword>
<dbReference type="GO" id="GO:0005524">
    <property type="term" value="F:ATP binding"/>
    <property type="evidence" value="ECO:0007669"/>
    <property type="project" value="UniProtKB-KW"/>
</dbReference>
<dbReference type="PROSITE" id="PS00108">
    <property type="entry name" value="PROTEIN_KINASE_ST"/>
    <property type="match status" value="1"/>
</dbReference>
<evidence type="ECO:0000256" key="5">
    <source>
        <dbReference type="ARBA" id="ARBA00037982"/>
    </source>
</evidence>
<feature type="transmembrane region" description="Helical" evidence="6">
    <location>
        <begin position="87"/>
        <end position="106"/>
    </location>
</feature>
<keyword evidence="8" id="KW-0723">Serine/threonine-protein kinase</keyword>
<feature type="transmembrane region" description="Helical" evidence="6">
    <location>
        <begin position="7"/>
        <end position="25"/>
    </location>
</feature>
<evidence type="ECO:0000256" key="1">
    <source>
        <dbReference type="ARBA" id="ARBA00022679"/>
    </source>
</evidence>
<dbReference type="PROSITE" id="PS00107">
    <property type="entry name" value="PROTEIN_KINASE_ATP"/>
    <property type="match status" value="1"/>
</dbReference>
<dbReference type="eggNOG" id="arCOG03682">
    <property type="taxonomic scope" value="Archaea"/>
</dbReference>
<evidence type="ECO:0000313" key="8">
    <source>
        <dbReference type="EMBL" id="EHP69110.1"/>
    </source>
</evidence>
<dbReference type="HOGENOM" id="CLU_345037_0_0_2"/>
<dbReference type="GO" id="GO:0005737">
    <property type="term" value="C:cytoplasm"/>
    <property type="evidence" value="ECO:0007669"/>
    <property type="project" value="TreeGrafter"/>
</dbReference>
<keyword evidence="2" id="KW-0547">Nucleotide-binding</keyword>
<name>H2C5N3_9CREN</name>
<evidence type="ECO:0000256" key="6">
    <source>
        <dbReference type="SAM" id="Phobius"/>
    </source>
</evidence>
<feature type="transmembrane region" description="Helical" evidence="6">
    <location>
        <begin position="162"/>
        <end position="188"/>
    </location>
</feature>
<feature type="transmembrane region" description="Helical" evidence="6">
    <location>
        <begin position="221"/>
        <end position="243"/>
    </location>
</feature>
<dbReference type="InterPro" id="IPR017441">
    <property type="entry name" value="Protein_kinase_ATP_BS"/>
</dbReference>
<evidence type="ECO:0000259" key="7">
    <source>
        <dbReference type="PROSITE" id="PS50011"/>
    </source>
</evidence>
<dbReference type="Gene3D" id="1.10.510.10">
    <property type="entry name" value="Transferase(Phosphotransferase) domain 1"/>
    <property type="match status" value="1"/>
</dbReference>
<dbReference type="GO" id="GO:0004674">
    <property type="term" value="F:protein serine/threonine kinase activity"/>
    <property type="evidence" value="ECO:0007669"/>
    <property type="project" value="UniProtKB-KW"/>
</dbReference>
<dbReference type="InterPro" id="IPR011009">
    <property type="entry name" value="Kinase-like_dom_sf"/>
</dbReference>